<feature type="non-terminal residue" evidence="1">
    <location>
        <position position="1"/>
    </location>
</feature>
<keyword evidence="2" id="KW-1185">Reference proteome</keyword>
<reference evidence="1" key="2">
    <citation type="journal article" date="2022" name="New Phytol.">
        <title>Evolutionary transition to the ectomycorrhizal habit in the genomes of a hyperdiverse lineage of mushroom-forming fungi.</title>
        <authorList>
            <person name="Looney B."/>
            <person name="Miyauchi S."/>
            <person name="Morin E."/>
            <person name="Drula E."/>
            <person name="Courty P.E."/>
            <person name="Kohler A."/>
            <person name="Kuo A."/>
            <person name="LaButti K."/>
            <person name="Pangilinan J."/>
            <person name="Lipzen A."/>
            <person name="Riley R."/>
            <person name="Andreopoulos W."/>
            <person name="He G."/>
            <person name="Johnson J."/>
            <person name="Nolan M."/>
            <person name="Tritt A."/>
            <person name="Barry K.W."/>
            <person name="Grigoriev I.V."/>
            <person name="Nagy L.G."/>
            <person name="Hibbett D."/>
            <person name="Henrissat B."/>
            <person name="Matheny P.B."/>
            <person name="Labbe J."/>
            <person name="Martin F.M."/>
        </authorList>
    </citation>
    <scope>NUCLEOTIDE SEQUENCE</scope>
    <source>
        <strain evidence="1">FP105234-sp</strain>
    </source>
</reference>
<sequence length="113" mass="13050">RVIDDEIAALQGVLRFWKTKRNKFVAKSSILPPEVLSRVFEFLALAHPYRHDVDATRGGSSPRLGWIVVSHICRHWRQVAVDDTSLWRTISSEMEPKWIAEMVARTKDRPLTV</sequence>
<protein>
    <submittedName>
        <fullName evidence="1">Uncharacterized protein</fullName>
    </submittedName>
</protein>
<comment type="caution">
    <text evidence="1">The sequence shown here is derived from an EMBL/GenBank/DDBJ whole genome shotgun (WGS) entry which is preliminary data.</text>
</comment>
<proteinExistence type="predicted"/>
<name>A0ACB8RHF9_9AGAM</name>
<dbReference type="Proteomes" id="UP000814033">
    <property type="component" value="Unassembled WGS sequence"/>
</dbReference>
<accession>A0ACB8RHF9</accession>
<dbReference type="EMBL" id="MU276013">
    <property type="protein sequence ID" value="KAI0043548.1"/>
    <property type="molecule type" value="Genomic_DNA"/>
</dbReference>
<feature type="non-terminal residue" evidence="1">
    <location>
        <position position="113"/>
    </location>
</feature>
<evidence type="ECO:0000313" key="1">
    <source>
        <dbReference type="EMBL" id="KAI0043548.1"/>
    </source>
</evidence>
<reference evidence="1" key="1">
    <citation type="submission" date="2021-02" db="EMBL/GenBank/DDBJ databases">
        <authorList>
            <consortium name="DOE Joint Genome Institute"/>
            <person name="Ahrendt S."/>
            <person name="Looney B.P."/>
            <person name="Miyauchi S."/>
            <person name="Morin E."/>
            <person name="Drula E."/>
            <person name="Courty P.E."/>
            <person name="Chicoki N."/>
            <person name="Fauchery L."/>
            <person name="Kohler A."/>
            <person name="Kuo A."/>
            <person name="Labutti K."/>
            <person name="Pangilinan J."/>
            <person name="Lipzen A."/>
            <person name="Riley R."/>
            <person name="Andreopoulos W."/>
            <person name="He G."/>
            <person name="Johnson J."/>
            <person name="Barry K.W."/>
            <person name="Grigoriev I.V."/>
            <person name="Nagy L."/>
            <person name="Hibbett D."/>
            <person name="Henrissat B."/>
            <person name="Matheny P.B."/>
            <person name="Labbe J."/>
            <person name="Martin F."/>
        </authorList>
    </citation>
    <scope>NUCLEOTIDE SEQUENCE</scope>
    <source>
        <strain evidence="1">FP105234-sp</strain>
    </source>
</reference>
<gene>
    <name evidence="1" type="ORF">FA95DRAFT_1470995</name>
</gene>
<organism evidence="1 2">
    <name type="scientific">Auriscalpium vulgare</name>
    <dbReference type="NCBI Taxonomy" id="40419"/>
    <lineage>
        <taxon>Eukaryota</taxon>
        <taxon>Fungi</taxon>
        <taxon>Dikarya</taxon>
        <taxon>Basidiomycota</taxon>
        <taxon>Agaricomycotina</taxon>
        <taxon>Agaricomycetes</taxon>
        <taxon>Russulales</taxon>
        <taxon>Auriscalpiaceae</taxon>
        <taxon>Auriscalpium</taxon>
    </lineage>
</organism>
<evidence type="ECO:0000313" key="2">
    <source>
        <dbReference type="Proteomes" id="UP000814033"/>
    </source>
</evidence>